<feature type="domain" description="Transposase IS204/IS1001/IS1096/IS1165 helix-turn-helix" evidence="2">
    <location>
        <begin position="83"/>
        <end position="126"/>
    </location>
</feature>
<dbReference type="InterPro" id="IPR047951">
    <property type="entry name" value="Transpos_ISL3"/>
</dbReference>
<evidence type="ECO:0000313" key="5">
    <source>
        <dbReference type="Proteomes" id="UP000004367"/>
    </source>
</evidence>
<gene>
    <name evidence="4" type="ORF">MOPEL_113_00180</name>
</gene>
<comment type="caution">
    <text evidence="4">The sequence shown here is derived from an EMBL/GenBank/DDBJ whole genome shotgun (WGS) entry which is preliminary data.</text>
</comment>
<dbReference type="AlphaFoldDB" id="H5UUD0"/>
<dbReference type="RefSeq" id="WP_009483181.1">
    <property type="nucleotide sequence ID" value="NZ_BAFE01000084.1"/>
</dbReference>
<dbReference type="NCBIfam" id="NF033550">
    <property type="entry name" value="transpos_ISL3"/>
    <property type="match status" value="1"/>
</dbReference>
<dbReference type="InterPro" id="IPR032877">
    <property type="entry name" value="Transposase_HTH"/>
</dbReference>
<feature type="domain" description="Transposase IS204/IS1001/IS1096/IS1165 zinc-finger" evidence="3">
    <location>
        <begin position="25"/>
        <end position="70"/>
    </location>
</feature>
<dbReference type="PANTHER" id="PTHR33498:SF1">
    <property type="entry name" value="TRANSPOSASE FOR INSERTION SEQUENCE ELEMENT IS1557"/>
    <property type="match status" value="1"/>
</dbReference>
<dbReference type="EMBL" id="BAFE01000084">
    <property type="protein sequence ID" value="GAB49338.1"/>
    <property type="molecule type" value="Genomic_DNA"/>
</dbReference>
<feature type="domain" description="Transposase IS204/IS1001/IS1096/IS1165 DDE" evidence="1">
    <location>
        <begin position="146"/>
        <end position="402"/>
    </location>
</feature>
<dbReference type="Pfam" id="PF13542">
    <property type="entry name" value="HTH_Tnp_ISL3"/>
    <property type="match status" value="1"/>
</dbReference>
<protein>
    <submittedName>
        <fullName evidence="4">Putative transposase</fullName>
    </submittedName>
</protein>
<proteinExistence type="predicted"/>
<evidence type="ECO:0000259" key="3">
    <source>
        <dbReference type="Pfam" id="PF14690"/>
    </source>
</evidence>
<reference evidence="4 5" key="1">
    <citation type="submission" date="2012-02" db="EMBL/GenBank/DDBJ databases">
        <title>Whole genome shotgun sequence of Mobilicoccus pelagius NBRC 104925.</title>
        <authorList>
            <person name="Yoshida Y."/>
            <person name="Hosoyama A."/>
            <person name="Tsuchikane K."/>
            <person name="Katsumata H."/>
            <person name="Yamazaki S."/>
            <person name="Fujita N."/>
        </authorList>
    </citation>
    <scope>NUCLEOTIDE SEQUENCE [LARGE SCALE GENOMIC DNA]</scope>
    <source>
        <strain evidence="4 5">NBRC 104925</strain>
    </source>
</reference>
<dbReference type="PANTHER" id="PTHR33498">
    <property type="entry name" value="TRANSPOSASE FOR INSERTION SEQUENCE ELEMENT IS1557"/>
    <property type="match status" value="1"/>
</dbReference>
<keyword evidence="5" id="KW-1185">Reference proteome</keyword>
<dbReference type="STRING" id="1089455.MOPEL_113_00180"/>
<dbReference type="Pfam" id="PF01610">
    <property type="entry name" value="DDE_Tnp_ISL3"/>
    <property type="match status" value="1"/>
</dbReference>
<dbReference type="InterPro" id="IPR029261">
    <property type="entry name" value="Transposase_Znf"/>
</dbReference>
<evidence type="ECO:0000313" key="4">
    <source>
        <dbReference type="EMBL" id="GAB49338.1"/>
    </source>
</evidence>
<evidence type="ECO:0000259" key="2">
    <source>
        <dbReference type="Pfam" id="PF13542"/>
    </source>
</evidence>
<dbReference type="eggNOG" id="COG3464">
    <property type="taxonomic scope" value="Bacteria"/>
</dbReference>
<accession>H5UUD0</accession>
<name>H5UUD0_9MICO</name>
<dbReference type="Proteomes" id="UP000004367">
    <property type="component" value="Unassembled WGS sequence"/>
</dbReference>
<dbReference type="InterPro" id="IPR002560">
    <property type="entry name" value="Transposase_DDE"/>
</dbReference>
<sequence>MRVLDVDDEGQGRLVVRVESIPDLVGCPVCGVVVHAHDRDEVNLVDAPSFGRPVALVWVKRRYVCPEPACAGGTFVEQDEQVAAPRALLTTRAVAWAVQQIRREHASIAGLARQLGLAWKTVWRAVRVRLEQLAADPARFDGVAMLGVDEHVWHHVDQRKRGPKMLTGMVDLTRDEHGRVRARLLDLVPGRSGTVYGDWLTSRGEAFRSGVQVATLDPFRGYKNAVDEHLADAVTVVDAFHVVKLATSCVDDVRRRVQQDTLGHRGRKGDPLYGIRTILRAGAENLTDRQNARLDRAFAAHDAHVEVQIAWQVAQDVRALFHTPDPAKARAAAQRLLKILPTCPIPEVKRLGQTLNQWAEPLLAYFDTGGASNGGTEAVNGLIELHRRIARGFRNRDNYRLRCLLVAGGLTP</sequence>
<organism evidence="4 5">
    <name type="scientific">Mobilicoccus pelagius NBRC 104925</name>
    <dbReference type="NCBI Taxonomy" id="1089455"/>
    <lineage>
        <taxon>Bacteria</taxon>
        <taxon>Bacillati</taxon>
        <taxon>Actinomycetota</taxon>
        <taxon>Actinomycetes</taxon>
        <taxon>Micrococcales</taxon>
        <taxon>Dermatophilaceae</taxon>
        <taxon>Mobilicoccus</taxon>
    </lineage>
</organism>
<evidence type="ECO:0000259" key="1">
    <source>
        <dbReference type="Pfam" id="PF01610"/>
    </source>
</evidence>
<dbReference type="Pfam" id="PF14690">
    <property type="entry name" value="Zn_ribbon_ISL3"/>
    <property type="match status" value="1"/>
</dbReference>